<reference evidence="2" key="1">
    <citation type="submission" date="2007-03" db="EMBL/GenBank/DDBJ databases">
        <title>Complete sequence of chromosome 3 of Burkholderia vietnamiensis G4.</title>
        <authorList>
            <consortium name="US DOE Joint Genome Institute"/>
            <person name="Copeland A."/>
            <person name="Lucas S."/>
            <person name="Lapidus A."/>
            <person name="Barry K."/>
            <person name="Detter J.C."/>
            <person name="Glavina del Rio T."/>
            <person name="Hammon N."/>
            <person name="Israni S."/>
            <person name="Dalin E."/>
            <person name="Tice H."/>
            <person name="Pitluck S."/>
            <person name="Chain P."/>
            <person name="Malfatti S."/>
            <person name="Shin M."/>
            <person name="Vergez L."/>
            <person name="Schmutz J."/>
            <person name="Larimer F."/>
            <person name="Land M."/>
            <person name="Hauser L."/>
            <person name="Kyrpides N."/>
            <person name="Tiedje J."/>
            <person name="Richardson P."/>
        </authorList>
    </citation>
    <scope>NUCLEOTIDE SEQUENCE [LARGE SCALE GENOMIC DNA]</scope>
    <source>
        <strain evidence="2">G4 / LMG 22486</strain>
    </source>
</reference>
<dbReference type="AlphaFoldDB" id="A4JQB7"/>
<dbReference type="KEGG" id="bvi:Bcep1808_5526"/>
<name>A4JQB7_BURVG</name>
<organism evidence="1 2">
    <name type="scientific">Burkholderia vietnamiensis (strain G4 / LMG 22486)</name>
    <name type="common">Burkholderia cepacia (strain R1808)</name>
    <dbReference type="NCBI Taxonomy" id="269482"/>
    <lineage>
        <taxon>Bacteria</taxon>
        <taxon>Pseudomonadati</taxon>
        <taxon>Pseudomonadota</taxon>
        <taxon>Betaproteobacteria</taxon>
        <taxon>Burkholderiales</taxon>
        <taxon>Burkholderiaceae</taxon>
        <taxon>Burkholderia</taxon>
        <taxon>Burkholderia cepacia complex</taxon>
    </lineage>
</organism>
<proteinExistence type="predicted"/>
<gene>
    <name evidence="1" type="ordered locus">Bcep1808_5526</name>
</gene>
<evidence type="ECO:0000313" key="2">
    <source>
        <dbReference type="Proteomes" id="UP000002287"/>
    </source>
</evidence>
<dbReference type="Proteomes" id="UP000002287">
    <property type="component" value="Chromosome 3"/>
</dbReference>
<evidence type="ECO:0000313" key="1">
    <source>
        <dbReference type="EMBL" id="ABO58470.1"/>
    </source>
</evidence>
<dbReference type="HOGENOM" id="CLU_1544762_0_0_4"/>
<accession>A4JQB7</accession>
<sequence length="173" mass="19406">MGVSSGARRENVCLIWNLTPTEVVKRLDRVKHAATHSVAGATYSLIRDYACLPQQVCRPGPSSNRRERADQAATRCGWASNLKLGLVQGGASHSADRIVSGSRAQHQRTSQRGRCKVRRSNWSLCRLEYARAETVELASDICLVLRRMYKRGDQARTLDERHGQRAAFDRQLC</sequence>
<protein>
    <submittedName>
        <fullName evidence="1">Uncharacterized protein</fullName>
    </submittedName>
</protein>
<dbReference type="EMBL" id="CP000616">
    <property type="protein sequence ID" value="ABO58470.1"/>
    <property type="molecule type" value="Genomic_DNA"/>
</dbReference>